<sequence length="163" mass="18569">MKKPVSSVKISLFFLFFFLLTGCVLGTKLDANAKLAKEHLLKQGYSVTSYKGSRIYKFERQDLVELPHKSIWTLQSVKPDEFIGKELVEERFIVKNHPVGKIYKSKVMINVYIYDGEVIGGTSYPAVDGLVGWGYSLDGKTAEELRGNDFQKWSAEWNETYGE</sequence>
<dbReference type="OrthoDB" id="1904509at2"/>
<evidence type="ECO:0000313" key="2">
    <source>
        <dbReference type="Proteomes" id="UP000284416"/>
    </source>
</evidence>
<name>A0A417YS67_9BACI</name>
<dbReference type="PROSITE" id="PS51257">
    <property type="entry name" value="PROKAR_LIPOPROTEIN"/>
    <property type="match status" value="1"/>
</dbReference>
<reference evidence="1 2" key="1">
    <citation type="journal article" date="2017" name="Int. J. Syst. Evol. Microbiol.">
        <title>Bacillus notoginsengisoli sp. nov., a novel bacterium isolated from the rhizosphere of Panax notoginseng.</title>
        <authorList>
            <person name="Zhang M.Y."/>
            <person name="Cheng J."/>
            <person name="Cai Y."/>
            <person name="Zhang T.Y."/>
            <person name="Wu Y.Y."/>
            <person name="Manikprabhu D."/>
            <person name="Li W.J."/>
            <person name="Zhang Y.X."/>
        </authorList>
    </citation>
    <scope>NUCLEOTIDE SEQUENCE [LARGE SCALE GENOMIC DNA]</scope>
    <source>
        <strain evidence="1 2">JCM 30743</strain>
    </source>
</reference>
<evidence type="ECO:0008006" key="3">
    <source>
        <dbReference type="Google" id="ProtNLM"/>
    </source>
</evidence>
<dbReference type="Proteomes" id="UP000284416">
    <property type="component" value="Unassembled WGS sequence"/>
</dbReference>
<comment type="caution">
    <text evidence="1">The sequence shown here is derived from an EMBL/GenBank/DDBJ whole genome shotgun (WGS) entry which is preliminary data.</text>
</comment>
<proteinExistence type="predicted"/>
<keyword evidence="2" id="KW-1185">Reference proteome</keyword>
<protein>
    <recommendedName>
        <fullName evidence="3">DUF4830 domain-containing protein</fullName>
    </recommendedName>
</protein>
<dbReference type="AlphaFoldDB" id="A0A417YS67"/>
<gene>
    <name evidence="1" type="ORF">D1B31_15250</name>
</gene>
<organism evidence="1 2">
    <name type="scientific">Neobacillus notoginsengisoli</name>
    <dbReference type="NCBI Taxonomy" id="1578198"/>
    <lineage>
        <taxon>Bacteria</taxon>
        <taxon>Bacillati</taxon>
        <taxon>Bacillota</taxon>
        <taxon>Bacilli</taxon>
        <taxon>Bacillales</taxon>
        <taxon>Bacillaceae</taxon>
        <taxon>Neobacillus</taxon>
    </lineage>
</organism>
<dbReference type="RefSeq" id="WP_118921885.1">
    <property type="nucleotide sequence ID" value="NZ_QWEG01000009.1"/>
</dbReference>
<evidence type="ECO:0000313" key="1">
    <source>
        <dbReference type="EMBL" id="RHW38131.1"/>
    </source>
</evidence>
<dbReference type="EMBL" id="QWEG01000009">
    <property type="protein sequence ID" value="RHW38131.1"/>
    <property type="molecule type" value="Genomic_DNA"/>
</dbReference>
<accession>A0A417YS67</accession>